<dbReference type="PANTHER" id="PTHR34075:SF5">
    <property type="entry name" value="BLR3430 PROTEIN"/>
    <property type="match status" value="1"/>
</dbReference>
<dbReference type="AlphaFoldDB" id="A0A7T7CFT9"/>
<dbReference type="PANTHER" id="PTHR34075">
    <property type="entry name" value="BLR3430 PROTEIN"/>
    <property type="match status" value="1"/>
</dbReference>
<evidence type="ECO:0000313" key="3">
    <source>
        <dbReference type="Proteomes" id="UP000595349"/>
    </source>
</evidence>
<dbReference type="InterPro" id="IPR002878">
    <property type="entry name" value="ChsH2_C"/>
</dbReference>
<name>A0A7T7CFT9_9BACI</name>
<dbReference type="RefSeq" id="WP_200090483.1">
    <property type="nucleotide sequence ID" value="NZ_CP054706.1"/>
</dbReference>
<keyword evidence="3" id="KW-1185">Reference proteome</keyword>
<dbReference type="Pfam" id="PF01796">
    <property type="entry name" value="OB_ChsH2_C"/>
    <property type="match status" value="1"/>
</dbReference>
<dbReference type="InterPro" id="IPR052513">
    <property type="entry name" value="Thioester_dehydratase-like"/>
</dbReference>
<gene>
    <name evidence="2" type="ORF">HUG20_11370</name>
</gene>
<dbReference type="InterPro" id="IPR012340">
    <property type="entry name" value="NA-bd_OB-fold"/>
</dbReference>
<proteinExistence type="predicted"/>
<accession>A0A7T7CFT9</accession>
<reference evidence="2 3" key="1">
    <citation type="submission" date="2020-06" db="EMBL/GenBank/DDBJ databases">
        <title>Genomic analysis of Salicibibacter sp. NKC21-4.</title>
        <authorList>
            <person name="Oh Y.J."/>
        </authorList>
    </citation>
    <scope>NUCLEOTIDE SEQUENCE [LARGE SCALE GENOMIC DNA]</scope>
    <source>
        <strain evidence="2 3">NKC21-4</strain>
    </source>
</reference>
<dbReference type="SUPFAM" id="SSF50249">
    <property type="entry name" value="Nucleic acid-binding proteins"/>
    <property type="match status" value="1"/>
</dbReference>
<dbReference type="EMBL" id="CP054706">
    <property type="protein sequence ID" value="QQK80434.1"/>
    <property type="molecule type" value="Genomic_DNA"/>
</dbReference>
<feature type="domain" description="ChsH2 C-terminal OB-fold" evidence="1">
    <location>
        <begin position="34"/>
        <end position="80"/>
    </location>
</feature>
<evidence type="ECO:0000259" key="1">
    <source>
        <dbReference type="Pfam" id="PF01796"/>
    </source>
</evidence>
<evidence type="ECO:0000313" key="2">
    <source>
        <dbReference type="EMBL" id="QQK80434.1"/>
    </source>
</evidence>
<sequence>MDLTVKKCKQCEVVLHSSKNQCPKCLSDDLELTTIKGEGNIYSYTKIHTAPKQFADHVPYYVVLVQLDGLNLTGRFIGEAVQINDFVVLNDIKNECYYFKPVDN</sequence>
<organism evidence="2 3">
    <name type="scientific">Salicibibacter cibi</name>
    <dbReference type="NCBI Taxonomy" id="2743001"/>
    <lineage>
        <taxon>Bacteria</taxon>
        <taxon>Bacillati</taxon>
        <taxon>Bacillota</taxon>
        <taxon>Bacilli</taxon>
        <taxon>Bacillales</taxon>
        <taxon>Bacillaceae</taxon>
        <taxon>Salicibibacter</taxon>
    </lineage>
</organism>
<dbReference type="Proteomes" id="UP000595349">
    <property type="component" value="Chromosome"/>
</dbReference>
<dbReference type="KEGG" id="scib:HUG20_11370"/>
<protein>
    <submittedName>
        <fullName evidence="2">OB-fold domain-containing protein</fullName>
    </submittedName>
</protein>